<reference evidence="2 3" key="1">
    <citation type="journal article" date="2018" name="Biotechnol. Biofuels">
        <title>Integrative visual omics of the white-rot fungus Polyporus brumalis exposes the biotechnological potential of its oxidative enzymes for delignifying raw plant biomass.</title>
        <authorList>
            <person name="Miyauchi S."/>
            <person name="Rancon A."/>
            <person name="Drula E."/>
            <person name="Hage H."/>
            <person name="Chaduli D."/>
            <person name="Favel A."/>
            <person name="Grisel S."/>
            <person name="Henrissat B."/>
            <person name="Herpoel-Gimbert I."/>
            <person name="Ruiz-Duenas F.J."/>
            <person name="Chevret D."/>
            <person name="Hainaut M."/>
            <person name="Lin J."/>
            <person name="Wang M."/>
            <person name="Pangilinan J."/>
            <person name="Lipzen A."/>
            <person name="Lesage-Meessen L."/>
            <person name="Navarro D."/>
            <person name="Riley R."/>
            <person name="Grigoriev I.V."/>
            <person name="Zhou S."/>
            <person name="Raouche S."/>
            <person name="Rosso M.N."/>
        </authorList>
    </citation>
    <scope>NUCLEOTIDE SEQUENCE [LARGE SCALE GENOMIC DNA]</scope>
    <source>
        <strain evidence="2 3">BRFM 1820</strain>
    </source>
</reference>
<organism evidence="2 3">
    <name type="scientific">Lentinus brumalis</name>
    <dbReference type="NCBI Taxonomy" id="2498619"/>
    <lineage>
        <taxon>Eukaryota</taxon>
        <taxon>Fungi</taxon>
        <taxon>Dikarya</taxon>
        <taxon>Basidiomycota</taxon>
        <taxon>Agaricomycotina</taxon>
        <taxon>Agaricomycetes</taxon>
        <taxon>Polyporales</taxon>
        <taxon>Polyporaceae</taxon>
        <taxon>Lentinus</taxon>
    </lineage>
</organism>
<protein>
    <submittedName>
        <fullName evidence="2">Uncharacterized protein</fullName>
    </submittedName>
</protein>
<sequence length="156" mass="16679">MTLHVYVVDPARKGAASAAGAPGITTLRFELQLLPPPGACKLWSGLLWRQGSYHRPQTQAVSHMMFSCCQRVVTVLVALKLQMLPDSEPCRLIPCPPTETPGGFRTNGRTASRCRDSGYGLQGSALSEHTSIRTRRISSGVSSVGDAVPAPTDGTF</sequence>
<proteinExistence type="predicted"/>
<dbReference type="Proteomes" id="UP000256964">
    <property type="component" value="Unassembled WGS sequence"/>
</dbReference>
<evidence type="ECO:0000313" key="3">
    <source>
        <dbReference type="Proteomes" id="UP000256964"/>
    </source>
</evidence>
<accession>A0A371DAE1</accession>
<evidence type="ECO:0000256" key="1">
    <source>
        <dbReference type="SAM" id="MobiDB-lite"/>
    </source>
</evidence>
<evidence type="ECO:0000313" key="2">
    <source>
        <dbReference type="EMBL" id="RDX49496.1"/>
    </source>
</evidence>
<feature type="region of interest" description="Disordered" evidence="1">
    <location>
        <begin position="137"/>
        <end position="156"/>
    </location>
</feature>
<name>A0A371DAE1_9APHY</name>
<dbReference type="AlphaFoldDB" id="A0A371DAE1"/>
<keyword evidence="3" id="KW-1185">Reference proteome</keyword>
<gene>
    <name evidence="2" type="ORF">OH76DRAFT_1418481</name>
</gene>
<dbReference type="EMBL" id="KZ857405">
    <property type="protein sequence ID" value="RDX49496.1"/>
    <property type="molecule type" value="Genomic_DNA"/>
</dbReference>